<dbReference type="GO" id="GO:0008270">
    <property type="term" value="F:zinc ion binding"/>
    <property type="evidence" value="ECO:0007669"/>
    <property type="project" value="UniProtKB-KW"/>
</dbReference>
<feature type="compositionally biased region" description="Basic and acidic residues" evidence="2">
    <location>
        <begin position="440"/>
        <end position="449"/>
    </location>
</feature>
<keyword evidence="1" id="KW-0862">Zinc</keyword>
<name>A0AAD2E4V3_9LAMI</name>
<gene>
    <name evidence="4" type="ORF">FPE_LOCUS22460</name>
</gene>
<organism evidence="4 5">
    <name type="scientific">Fraxinus pennsylvanica</name>
    <dbReference type="NCBI Taxonomy" id="56036"/>
    <lineage>
        <taxon>Eukaryota</taxon>
        <taxon>Viridiplantae</taxon>
        <taxon>Streptophyta</taxon>
        <taxon>Embryophyta</taxon>
        <taxon>Tracheophyta</taxon>
        <taxon>Spermatophyta</taxon>
        <taxon>Magnoliopsida</taxon>
        <taxon>eudicotyledons</taxon>
        <taxon>Gunneridae</taxon>
        <taxon>Pentapetalae</taxon>
        <taxon>asterids</taxon>
        <taxon>lamiids</taxon>
        <taxon>Lamiales</taxon>
        <taxon>Oleaceae</taxon>
        <taxon>Oleeae</taxon>
        <taxon>Fraxinus</taxon>
    </lineage>
</organism>
<keyword evidence="5" id="KW-1185">Reference proteome</keyword>
<evidence type="ECO:0000259" key="3">
    <source>
        <dbReference type="PROSITE" id="PS50157"/>
    </source>
</evidence>
<keyword evidence="1" id="KW-0479">Metal-binding</keyword>
<dbReference type="InterPro" id="IPR013087">
    <property type="entry name" value="Znf_C2H2_type"/>
</dbReference>
<dbReference type="Proteomes" id="UP000834106">
    <property type="component" value="Chromosome 13"/>
</dbReference>
<dbReference type="AlphaFoldDB" id="A0AAD2E4V3"/>
<protein>
    <recommendedName>
        <fullName evidence="3">C2H2-type domain-containing protein</fullName>
    </recommendedName>
</protein>
<keyword evidence="1" id="KW-0863">Zinc-finger</keyword>
<dbReference type="PANTHER" id="PTHR36055:SF1">
    <property type="entry name" value="C2H2-LIKE ZINC FINGER PROTEIN"/>
    <property type="match status" value="1"/>
</dbReference>
<accession>A0AAD2E4V3</accession>
<dbReference type="PANTHER" id="PTHR36055">
    <property type="entry name" value="C2H2-LIKE ZINC FINGER PROTEIN"/>
    <property type="match status" value="1"/>
</dbReference>
<feature type="region of interest" description="Disordered" evidence="2">
    <location>
        <begin position="310"/>
        <end position="329"/>
    </location>
</feature>
<evidence type="ECO:0000256" key="2">
    <source>
        <dbReference type="SAM" id="MobiDB-lite"/>
    </source>
</evidence>
<evidence type="ECO:0000256" key="1">
    <source>
        <dbReference type="PROSITE-ProRule" id="PRU00042"/>
    </source>
</evidence>
<dbReference type="PROSITE" id="PS00028">
    <property type="entry name" value="ZINC_FINGER_C2H2_1"/>
    <property type="match status" value="1"/>
</dbReference>
<proteinExistence type="predicted"/>
<evidence type="ECO:0000313" key="4">
    <source>
        <dbReference type="EMBL" id="CAI9775030.1"/>
    </source>
</evidence>
<sequence length="675" mass="75540">MAVAELSTGGALNAMKTEEGNDSVDTFIKQAIQKEPLLSFSRTGDSPVQWIQLLHALDQPDSFCADLPGWPLLTPLKVTMKKCEKCSREFCSPVNYRRHIRVHRRSLNVNKESHKIKDLLAAFWDKLSVEEAAREVLSLKDASLKEVPSSSVIRALASSLRQPGVWTLPQVYVRAGSSLLDIIQANPSRLPISSQELFNILDDASENTFLCAGTAESLQKYVFDEETAKHSLKLTNTNCWYVKAWVTDKDAEALRCQKLLVEEEDAAQRRQAELLERKKQKRLRQKEQKTKDQLNGCKAYLNLSTNALDDSLSAEAPDPPSPFDSNLNSPEMPVNVASFPERIQFPSKEIEGTGAQFDFSSENVDEANFQTVETWMMNSDGRQHLATNRWQVAKSQKGGRNGFYISHDLQELNPEHSQKLTPKDHGPLLNGSRAWTKKFNEDNEEEKSKPRLQGETSNQQIEQNSFEVMIGSISVTLRDPEVQDTCSTKHTIPKKSNILEKPVKHSPSKLWIPVNQHETSGIWPVDKGDEESGGSVLDEAGNQTVCSDRCMQLCSVDSDDRDGGNHSDMFSDGNAKQGGLPFCSIAAKEFLAQRWKEAIASNHVKLVLSSELEGTEDDCSMASQTSDLHECAVNGNTEKQLVRLEASSENAQVKFRNKGFQFYPWSSVKSFLWGE</sequence>
<feature type="compositionally biased region" description="Polar residues" evidence="2">
    <location>
        <begin position="454"/>
        <end position="463"/>
    </location>
</feature>
<feature type="region of interest" description="Disordered" evidence="2">
    <location>
        <begin position="440"/>
        <end position="463"/>
    </location>
</feature>
<dbReference type="PROSITE" id="PS50157">
    <property type="entry name" value="ZINC_FINGER_C2H2_2"/>
    <property type="match status" value="1"/>
</dbReference>
<dbReference type="EMBL" id="OU503048">
    <property type="protein sequence ID" value="CAI9775030.1"/>
    <property type="molecule type" value="Genomic_DNA"/>
</dbReference>
<evidence type="ECO:0000313" key="5">
    <source>
        <dbReference type="Proteomes" id="UP000834106"/>
    </source>
</evidence>
<reference evidence="4" key="1">
    <citation type="submission" date="2023-05" db="EMBL/GenBank/DDBJ databases">
        <authorList>
            <person name="Huff M."/>
        </authorList>
    </citation>
    <scope>NUCLEOTIDE SEQUENCE</scope>
</reference>
<feature type="domain" description="C2H2-type" evidence="3">
    <location>
        <begin position="81"/>
        <end position="103"/>
    </location>
</feature>